<organism evidence="1 2">
    <name type="scientific">Alloiococcus otitis ATCC 51267</name>
    <dbReference type="NCBI Taxonomy" id="883081"/>
    <lineage>
        <taxon>Bacteria</taxon>
        <taxon>Bacillati</taxon>
        <taxon>Bacillota</taxon>
        <taxon>Bacilli</taxon>
        <taxon>Lactobacillales</taxon>
        <taxon>Carnobacteriaceae</taxon>
        <taxon>Alloiococcus</taxon>
    </lineage>
</organism>
<keyword evidence="2" id="KW-1185">Reference proteome</keyword>
<dbReference type="STRING" id="883081.HMPREF9698_01494"/>
<comment type="caution">
    <text evidence="1">The sequence shown here is derived from an EMBL/GenBank/DDBJ whole genome shotgun (WGS) entry which is preliminary data.</text>
</comment>
<dbReference type="EMBL" id="AGXA01000024">
    <property type="protein sequence ID" value="EKU93152.1"/>
    <property type="molecule type" value="Genomic_DNA"/>
</dbReference>
<evidence type="ECO:0000313" key="2">
    <source>
        <dbReference type="Proteomes" id="UP000009875"/>
    </source>
</evidence>
<sequence length="212" mass="24519">MKILDKKLLELLELELRKMIRVHAAPDFHGKLSRVNFRSDGSTEVTNSYAALRVKNSHDGEVDPLEDYPDTDLVWQRAEELIKDGVSVEIYIKQVKDHARLQRQFGYPSVVCQVHPAGLTLSNELSKDYLHHMHESDDDRQKLRESIAKADYSHLDQDYFFQLKVAYLENALLFFEKLGHKKASLHFAPTKRREVVIEAGDVQYLIALIKMS</sequence>
<reference evidence="1 2" key="1">
    <citation type="submission" date="2012-09" db="EMBL/GenBank/DDBJ databases">
        <title>The Genome Sequence of Alloiococcus otitis ATCC 51267.</title>
        <authorList>
            <consortium name="The Broad Institute Genome Sequencing Platform"/>
            <person name="Earl A."/>
            <person name="Ward D."/>
            <person name="Feldgarden M."/>
            <person name="Gevers D."/>
            <person name="Huys G."/>
            <person name="Walker B."/>
            <person name="Young S.K."/>
            <person name="Zeng Q."/>
            <person name="Gargeya S."/>
            <person name="Fitzgerald M."/>
            <person name="Haas B."/>
            <person name="Abouelleil A."/>
            <person name="Alvarado L."/>
            <person name="Arachchi H.M."/>
            <person name="Berlin A.M."/>
            <person name="Chapman S.B."/>
            <person name="Goldberg J."/>
            <person name="Griggs A."/>
            <person name="Gujja S."/>
            <person name="Hansen M."/>
            <person name="Howarth C."/>
            <person name="Imamovic A."/>
            <person name="Larimer J."/>
            <person name="McCowen C."/>
            <person name="Montmayeur A."/>
            <person name="Murphy C."/>
            <person name="Neiman D."/>
            <person name="Pearson M."/>
            <person name="Priest M."/>
            <person name="Roberts A."/>
            <person name="Saif S."/>
            <person name="Shea T."/>
            <person name="Sisk P."/>
            <person name="Sykes S."/>
            <person name="Wortman J."/>
            <person name="Nusbaum C."/>
            <person name="Birren B."/>
        </authorList>
    </citation>
    <scope>NUCLEOTIDE SEQUENCE [LARGE SCALE GENOMIC DNA]</scope>
    <source>
        <strain evidence="1 2">ATCC 51267</strain>
    </source>
</reference>
<dbReference type="Proteomes" id="UP000009875">
    <property type="component" value="Unassembled WGS sequence"/>
</dbReference>
<proteinExistence type="predicted"/>
<gene>
    <name evidence="1" type="ORF">HMPREF9698_01494</name>
</gene>
<protein>
    <submittedName>
        <fullName evidence="1">Uncharacterized protein</fullName>
    </submittedName>
</protein>
<name>K9EQD4_9LACT</name>
<dbReference type="AlphaFoldDB" id="K9EQD4"/>
<dbReference type="HOGENOM" id="CLU_1297640_0_0_9"/>
<evidence type="ECO:0000313" key="1">
    <source>
        <dbReference type="EMBL" id="EKU93152.1"/>
    </source>
</evidence>
<accession>K9EQD4</accession>